<feature type="transmembrane region" description="Helical" evidence="1">
    <location>
        <begin position="47"/>
        <end position="66"/>
    </location>
</feature>
<keyword evidence="3" id="KW-1185">Reference proteome</keyword>
<keyword evidence="1" id="KW-1133">Transmembrane helix</keyword>
<gene>
    <name evidence="2" type="ORF">DHW03_09015</name>
</gene>
<reference evidence="2 3" key="1">
    <citation type="submission" date="2018-05" db="EMBL/GenBank/DDBJ databases">
        <title>Pedobacter paludis sp. nov., isolated from wetland soil.</title>
        <authorList>
            <person name="Zhang Y."/>
            <person name="Wang G."/>
        </authorList>
    </citation>
    <scope>NUCLEOTIDE SEQUENCE [LARGE SCALE GENOMIC DNA]</scope>
    <source>
        <strain evidence="2 3">KCTC22721</strain>
    </source>
</reference>
<dbReference type="Proteomes" id="UP000245379">
    <property type="component" value="Unassembled WGS sequence"/>
</dbReference>
<organism evidence="2 3">
    <name type="scientific">Pedobacter yonginense</name>
    <dbReference type="NCBI Taxonomy" id="651869"/>
    <lineage>
        <taxon>Bacteria</taxon>
        <taxon>Pseudomonadati</taxon>
        <taxon>Bacteroidota</taxon>
        <taxon>Sphingobacteriia</taxon>
        <taxon>Sphingobacteriales</taxon>
        <taxon>Sphingobacteriaceae</taxon>
        <taxon>Pedobacter</taxon>
    </lineage>
</organism>
<keyword evidence="1" id="KW-0472">Membrane</keyword>
<name>A0A317ELP3_9SPHI</name>
<dbReference type="EMBL" id="QGNZ01000002">
    <property type="protein sequence ID" value="PWS27711.1"/>
    <property type="molecule type" value="Genomic_DNA"/>
</dbReference>
<proteinExistence type="predicted"/>
<protein>
    <submittedName>
        <fullName evidence="2">Uncharacterized protein</fullName>
    </submittedName>
</protein>
<keyword evidence="1" id="KW-0812">Transmembrane</keyword>
<sequence length="146" mass="16669">MATADAGCKAFVFKLYKSNVTFQILYNRFLFTIFATLKKHKQHINRLLSAIMLMVFAIALTPWNLLHHHQTIPSVPKEVNCKHVSHVQAHADNCLICNAGFEKNYVQIHNIYKIFLSVKIFGQTEPVLKSAYTEIKRSCLRGPPLA</sequence>
<comment type="caution">
    <text evidence="2">The sequence shown here is derived from an EMBL/GenBank/DDBJ whole genome shotgun (WGS) entry which is preliminary data.</text>
</comment>
<dbReference type="AlphaFoldDB" id="A0A317ELP3"/>
<accession>A0A317ELP3</accession>
<evidence type="ECO:0000313" key="2">
    <source>
        <dbReference type="EMBL" id="PWS27711.1"/>
    </source>
</evidence>
<evidence type="ECO:0000313" key="3">
    <source>
        <dbReference type="Proteomes" id="UP000245379"/>
    </source>
</evidence>
<evidence type="ECO:0000256" key="1">
    <source>
        <dbReference type="SAM" id="Phobius"/>
    </source>
</evidence>